<feature type="region of interest" description="Disordered" evidence="1">
    <location>
        <begin position="1"/>
        <end position="25"/>
    </location>
</feature>
<dbReference type="OrthoDB" id="76215at2759"/>
<dbReference type="EMBL" id="KQ965783">
    <property type="protein sequence ID" value="KXS12949.1"/>
    <property type="molecule type" value="Genomic_DNA"/>
</dbReference>
<gene>
    <name evidence="3" type="ORF">M427DRAFT_34378</name>
</gene>
<feature type="region of interest" description="Disordered" evidence="1">
    <location>
        <begin position="193"/>
        <end position="251"/>
    </location>
</feature>
<dbReference type="AlphaFoldDB" id="A0A139A8C4"/>
<feature type="compositionally biased region" description="Basic and acidic residues" evidence="1">
    <location>
        <begin position="200"/>
        <end position="213"/>
    </location>
</feature>
<name>A0A139A8C4_GONPJ</name>
<dbReference type="PANTHER" id="PTHR47584:SF14">
    <property type="entry name" value="L10-INTERACTING MYB DOMAIN-CONTAINING PROTEIN-LIKE"/>
    <property type="match status" value="1"/>
</dbReference>
<evidence type="ECO:0000259" key="2">
    <source>
        <dbReference type="Pfam" id="PF12776"/>
    </source>
</evidence>
<reference evidence="3 4" key="1">
    <citation type="journal article" date="2015" name="Genome Biol. Evol.">
        <title>Phylogenomic analyses indicate that early fungi evolved digesting cell walls of algal ancestors of land plants.</title>
        <authorList>
            <person name="Chang Y."/>
            <person name="Wang S."/>
            <person name="Sekimoto S."/>
            <person name="Aerts A.L."/>
            <person name="Choi C."/>
            <person name="Clum A."/>
            <person name="LaButti K.M."/>
            <person name="Lindquist E.A."/>
            <person name="Yee Ngan C."/>
            <person name="Ohm R.A."/>
            <person name="Salamov A.A."/>
            <person name="Grigoriev I.V."/>
            <person name="Spatafora J.W."/>
            <person name="Berbee M.L."/>
        </authorList>
    </citation>
    <scope>NUCLEOTIDE SEQUENCE [LARGE SCALE GENOMIC DNA]</scope>
    <source>
        <strain evidence="3 4">JEL478</strain>
    </source>
</reference>
<protein>
    <recommendedName>
        <fullName evidence="2">Myb/SANT-like domain-containing protein</fullName>
    </recommendedName>
</protein>
<feature type="domain" description="Myb/SANT-like" evidence="2">
    <location>
        <begin position="25"/>
        <end position="117"/>
    </location>
</feature>
<evidence type="ECO:0000313" key="3">
    <source>
        <dbReference type="EMBL" id="KXS12949.1"/>
    </source>
</evidence>
<sequence length="251" mass="28407">MPPRRLQKETTGEEPTRQRRPHPDWTAPCKDFFMEALLQQKRLGCWGDRGPKPLAWKNAINDLNNHYGIQFQTTVGKNKYHQIRALYLTTKRLKGRSGWSWDNNSKKVLVDEVIWEAELASLLMKSTTDRKEDNAEYQQVVKIKHNGFRLWDVALKIFEGQVVEGMFAITINNQLKQLQDKYAKDVVRGQGVSIPDLDASEDKADEMEAREEGATELTDNEGKARRESGGSASQTGPPVSQAPLRVQTGGG</sequence>
<feature type="compositionally biased region" description="Basic and acidic residues" evidence="1">
    <location>
        <begin position="1"/>
        <end position="23"/>
    </location>
</feature>
<accession>A0A139A8C4</accession>
<evidence type="ECO:0000313" key="4">
    <source>
        <dbReference type="Proteomes" id="UP000070544"/>
    </source>
</evidence>
<dbReference type="InterPro" id="IPR045026">
    <property type="entry name" value="LIMYB"/>
</dbReference>
<dbReference type="PANTHER" id="PTHR47584">
    <property type="match status" value="1"/>
</dbReference>
<dbReference type="InterPro" id="IPR024752">
    <property type="entry name" value="Myb/SANT-like_dom"/>
</dbReference>
<keyword evidence="4" id="KW-1185">Reference proteome</keyword>
<dbReference type="Proteomes" id="UP000070544">
    <property type="component" value="Unassembled WGS sequence"/>
</dbReference>
<organism evidence="3 4">
    <name type="scientific">Gonapodya prolifera (strain JEL478)</name>
    <name type="common">Monoblepharis prolifera</name>
    <dbReference type="NCBI Taxonomy" id="1344416"/>
    <lineage>
        <taxon>Eukaryota</taxon>
        <taxon>Fungi</taxon>
        <taxon>Fungi incertae sedis</taxon>
        <taxon>Chytridiomycota</taxon>
        <taxon>Chytridiomycota incertae sedis</taxon>
        <taxon>Monoblepharidomycetes</taxon>
        <taxon>Monoblepharidales</taxon>
        <taxon>Gonapodyaceae</taxon>
        <taxon>Gonapodya</taxon>
    </lineage>
</organism>
<dbReference type="Pfam" id="PF12776">
    <property type="entry name" value="Myb_DNA-bind_3"/>
    <property type="match status" value="1"/>
</dbReference>
<evidence type="ECO:0000256" key="1">
    <source>
        <dbReference type="SAM" id="MobiDB-lite"/>
    </source>
</evidence>
<proteinExistence type="predicted"/>